<reference evidence="7" key="2">
    <citation type="submission" date="2023-01" db="EMBL/GenBank/DDBJ databases">
        <title>Draft genome sequence of Algimonas ampicilliniresistens strain NBRC 108219.</title>
        <authorList>
            <person name="Sun Q."/>
            <person name="Mori K."/>
        </authorList>
    </citation>
    <scope>NUCLEOTIDE SEQUENCE</scope>
    <source>
        <strain evidence="7">NBRC 108219</strain>
    </source>
</reference>
<feature type="transmembrane region" description="Helical" evidence="6">
    <location>
        <begin position="354"/>
        <end position="375"/>
    </location>
</feature>
<evidence type="ECO:0008006" key="9">
    <source>
        <dbReference type="Google" id="ProtNLM"/>
    </source>
</evidence>
<feature type="transmembrane region" description="Helical" evidence="6">
    <location>
        <begin position="118"/>
        <end position="136"/>
    </location>
</feature>
<evidence type="ECO:0000256" key="6">
    <source>
        <dbReference type="SAM" id="Phobius"/>
    </source>
</evidence>
<name>A0ABQ5V9E8_9PROT</name>
<dbReference type="InterPro" id="IPR005495">
    <property type="entry name" value="LptG/LptF_permease"/>
</dbReference>
<evidence type="ECO:0000256" key="5">
    <source>
        <dbReference type="ARBA" id="ARBA00023136"/>
    </source>
</evidence>
<evidence type="ECO:0000313" key="7">
    <source>
        <dbReference type="EMBL" id="GLQ23665.1"/>
    </source>
</evidence>
<dbReference type="PANTHER" id="PTHR33529:SF6">
    <property type="entry name" value="YJGP_YJGQ FAMILY PERMEASE"/>
    <property type="match status" value="1"/>
</dbReference>
<proteinExistence type="predicted"/>
<evidence type="ECO:0000256" key="1">
    <source>
        <dbReference type="ARBA" id="ARBA00004651"/>
    </source>
</evidence>
<evidence type="ECO:0000256" key="4">
    <source>
        <dbReference type="ARBA" id="ARBA00022989"/>
    </source>
</evidence>
<evidence type="ECO:0000256" key="3">
    <source>
        <dbReference type="ARBA" id="ARBA00022692"/>
    </source>
</evidence>
<keyword evidence="3 6" id="KW-0812">Transmembrane</keyword>
<keyword evidence="4 6" id="KW-1133">Transmembrane helix</keyword>
<organism evidence="7 8">
    <name type="scientific">Algimonas ampicilliniresistens</name>
    <dbReference type="NCBI Taxonomy" id="1298735"/>
    <lineage>
        <taxon>Bacteria</taxon>
        <taxon>Pseudomonadati</taxon>
        <taxon>Pseudomonadota</taxon>
        <taxon>Alphaproteobacteria</taxon>
        <taxon>Maricaulales</taxon>
        <taxon>Robiginitomaculaceae</taxon>
        <taxon>Algimonas</taxon>
    </lineage>
</organism>
<reference evidence="7" key="1">
    <citation type="journal article" date="2014" name="Int. J. Syst. Evol. Microbiol.">
        <title>Complete genome of a new Firmicutes species belonging to the dominant human colonic microbiota ('Ruminococcus bicirculans') reveals two chromosomes and a selective capacity to utilize plant glucans.</title>
        <authorList>
            <consortium name="NISC Comparative Sequencing Program"/>
            <person name="Wegmann U."/>
            <person name="Louis P."/>
            <person name="Goesmann A."/>
            <person name="Henrissat B."/>
            <person name="Duncan S.H."/>
            <person name="Flint H.J."/>
        </authorList>
    </citation>
    <scope>NUCLEOTIDE SEQUENCE</scope>
    <source>
        <strain evidence="7">NBRC 108219</strain>
    </source>
</reference>
<accession>A0ABQ5V9E8</accession>
<protein>
    <recommendedName>
        <fullName evidence="9">Lipopolysaccharide export system permease protein LptF</fullName>
    </recommendedName>
</protein>
<comment type="subcellular location">
    <subcellularLocation>
        <location evidence="1">Cell membrane</location>
        <topology evidence="1">Multi-pass membrane protein</topology>
    </subcellularLocation>
</comment>
<dbReference type="PANTHER" id="PTHR33529">
    <property type="entry name" value="SLR0882 PROTEIN-RELATED"/>
    <property type="match status" value="1"/>
</dbReference>
<keyword evidence="2" id="KW-1003">Cell membrane</keyword>
<evidence type="ECO:0000256" key="2">
    <source>
        <dbReference type="ARBA" id="ARBA00022475"/>
    </source>
</evidence>
<keyword evidence="8" id="KW-1185">Reference proteome</keyword>
<keyword evidence="5 6" id="KW-0472">Membrane</keyword>
<gene>
    <name evidence="7" type="ORF">GCM10007853_15390</name>
</gene>
<sequence>MGQFGHYQNVDRRNRLGRLNTYLFKKASIAIGGLVVFACCVLLLERLLRIFEVVTTSTKPASDASNMIVSLLPYYLGIAVPMALMLGTIITVDRFSRSSELTAALGAGVSLTHMTRPFLAIATILAVGSILIEGWLQPLGRYQYRTVENTVKQTSFTAALREGTFTTVGSRTFFGGTDKPDAGIGPIFIYEAVSENGQQTGFRLTTAKEGELIVREETGAPVLQLGSGRAYQILDNNRLSGDLGFGGSSIAGAATVVPFRARGNDERELTSSELFKNRKGDLRTEIDRNTNNAALHLRIARTALLFILPFIAVPFGLNYGRNPSSAGIFVGVVFLVSLQKGLEFAQSLGAAGKIPPWLGIWGLIAALTIFAAIIFRKSAFKMGQPPLTSFAQWVSHMQGRIRSILKQVRDRLRGTMEGRRV</sequence>
<feature type="transmembrane region" description="Helical" evidence="6">
    <location>
        <begin position="72"/>
        <end position="92"/>
    </location>
</feature>
<feature type="transmembrane region" description="Helical" evidence="6">
    <location>
        <begin position="299"/>
        <end position="317"/>
    </location>
</feature>
<dbReference type="Proteomes" id="UP001161391">
    <property type="component" value="Unassembled WGS sequence"/>
</dbReference>
<evidence type="ECO:0000313" key="8">
    <source>
        <dbReference type="Proteomes" id="UP001161391"/>
    </source>
</evidence>
<dbReference type="Pfam" id="PF03739">
    <property type="entry name" value="LptF_LptG"/>
    <property type="match status" value="1"/>
</dbReference>
<comment type="caution">
    <text evidence="7">The sequence shown here is derived from an EMBL/GenBank/DDBJ whole genome shotgun (WGS) entry which is preliminary data.</text>
</comment>
<dbReference type="EMBL" id="BSNK01000001">
    <property type="protein sequence ID" value="GLQ23665.1"/>
    <property type="molecule type" value="Genomic_DNA"/>
</dbReference>
<feature type="transmembrane region" description="Helical" evidence="6">
    <location>
        <begin position="22"/>
        <end position="44"/>
    </location>
</feature>